<feature type="compositionally biased region" description="Low complexity" evidence="1">
    <location>
        <begin position="234"/>
        <end position="288"/>
    </location>
</feature>
<feature type="region of interest" description="Disordered" evidence="1">
    <location>
        <begin position="103"/>
        <end position="131"/>
    </location>
</feature>
<organism evidence="3 4">
    <name type="scientific">Rhipicephalus sanguineus</name>
    <name type="common">Brown dog tick</name>
    <name type="synonym">Ixodes sanguineus</name>
    <dbReference type="NCBI Taxonomy" id="34632"/>
    <lineage>
        <taxon>Eukaryota</taxon>
        <taxon>Metazoa</taxon>
        <taxon>Ecdysozoa</taxon>
        <taxon>Arthropoda</taxon>
        <taxon>Chelicerata</taxon>
        <taxon>Arachnida</taxon>
        <taxon>Acari</taxon>
        <taxon>Parasitiformes</taxon>
        <taxon>Ixodida</taxon>
        <taxon>Ixodoidea</taxon>
        <taxon>Ixodidae</taxon>
        <taxon>Rhipicephalinae</taxon>
        <taxon>Rhipicephalus</taxon>
        <taxon>Rhipicephalus</taxon>
    </lineage>
</organism>
<evidence type="ECO:0000313" key="3">
    <source>
        <dbReference type="EMBL" id="KAH7944533.1"/>
    </source>
</evidence>
<dbReference type="Gene3D" id="3.40.50.300">
    <property type="entry name" value="P-loop containing nucleotide triphosphate hydrolases"/>
    <property type="match status" value="1"/>
</dbReference>
<sequence length="381" mass="41215">MLISPLWPCSPPPLGFSLSRRVCITDVDDIKFVINYDYPNCSEDYVHRIGRTARSNKTGTAYTFFTPGNSKQAQELISVLKEANQVVNPKLFEMFEMSRSYGGRGAELESQPDPLDLPGTSTDDTVGPSSTSETLRVDAAYYSTAEQAQRVERSAQTKTVLSGKSATQRKFDLLGVSAECQTGRNRWRTSGGGGRRNDYDDDNRHGGRRYATGANAYNPGNNDYTTSNNSDLPNSNYGYGISNSNQSSHQSSHQQSHQQSHQNSHQQSHQNSHQSSSHNNHHSNSGPSSGMGSGGGGGGSMMGMTSMGHMAPMTPMMGHMMPVMHMSNGQSYMMAPMQQQSGGQQQSSQPQQQSGGQQLPHSLLGPPPPPPPPPGVTNGAW</sequence>
<evidence type="ECO:0000256" key="1">
    <source>
        <dbReference type="SAM" id="MobiDB-lite"/>
    </source>
</evidence>
<dbReference type="AlphaFoldDB" id="A0A9D4PKZ7"/>
<feature type="compositionally biased region" description="Pro residues" evidence="1">
    <location>
        <begin position="365"/>
        <end position="375"/>
    </location>
</feature>
<protein>
    <recommendedName>
        <fullName evidence="2">Helicase C-terminal domain-containing protein</fullName>
    </recommendedName>
</protein>
<gene>
    <name evidence="3" type="ORF">HPB52_021350</name>
</gene>
<feature type="region of interest" description="Disordered" evidence="1">
    <location>
        <begin position="184"/>
        <end position="307"/>
    </location>
</feature>
<dbReference type="InterPro" id="IPR001650">
    <property type="entry name" value="Helicase_C-like"/>
</dbReference>
<dbReference type="EMBL" id="JABSTV010001253">
    <property type="protein sequence ID" value="KAH7944533.1"/>
    <property type="molecule type" value="Genomic_DNA"/>
</dbReference>
<accession>A0A9D4PKZ7</accession>
<proteinExistence type="predicted"/>
<dbReference type="SUPFAM" id="SSF52540">
    <property type="entry name" value="P-loop containing nucleoside triphosphate hydrolases"/>
    <property type="match status" value="1"/>
</dbReference>
<dbReference type="Pfam" id="PF00271">
    <property type="entry name" value="Helicase_C"/>
    <property type="match status" value="1"/>
</dbReference>
<dbReference type="PANTHER" id="PTHR47958">
    <property type="entry name" value="ATP-DEPENDENT RNA HELICASE DBP3"/>
    <property type="match status" value="1"/>
</dbReference>
<feature type="compositionally biased region" description="Basic and acidic residues" evidence="1">
    <location>
        <begin position="195"/>
        <end position="205"/>
    </location>
</feature>
<evidence type="ECO:0000259" key="2">
    <source>
        <dbReference type="PROSITE" id="PS51194"/>
    </source>
</evidence>
<feature type="compositionally biased region" description="Gly residues" evidence="1">
    <location>
        <begin position="289"/>
        <end position="301"/>
    </location>
</feature>
<feature type="compositionally biased region" description="Polar residues" evidence="1">
    <location>
        <begin position="218"/>
        <end position="233"/>
    </location>
</feature>
<reference evidence="3" key="2">
    <citation type="submission" date="2021-09" db="EMBL/GenBank/DDBJ databases">
        <authorList>
            <person name="Jia N."/>
            <person name="Wang J."/>
            <person name="Shi W."/>
            <person name="Du L."/>
            <person name="Sun Y."/>
            <person name="Zhan W."/>
            <person name="Jiang J."/>
            <person name="Wang Q."/>
            <person name="Zhang B."/>
            <person name="Ji P."/>
            <person name="Sakyi L.B."/>
            <person name="Cui X."/>
            <person name="Yuan T."/>
            <person name="Jiang B."/>
            <person name="Yang W."/>
            <person name="Lam T.T.-Y."/>
            <person name="Chang Q."/>
            <person name="Ding S."/>
            <person name="Wang X."/>
            <person name="Zhu J."/>
            <person name="Ruan X."/>
            <person name="Zhao L."/>
            <person name="Wei J."/>
            <person name="Que T."/>
            <person name="Du C."/>
            <person name="Cheng J."/>
            <person name="Dai P."/>
            <person name="Han X."/>
            <person name="Huang E."/>
            <person name="Gao Y."/>
            <person name="Liu J."/>
            <person name="Shao H."/>
            <person name="Ye R."/>
            <person name="Li L."/>
            <person name="Wei W."/>
            <person name="Wang X."/>
            <person name="Wang C."/>
            <person name="Huo Q."/>
            <person name="Li W."/>
            <person name="Guo W."/>
            <person name="Chen H."/>
            <person name="Chen S."/>
            <person name="Zhou L."/>
            <person name="Zhou L."/>
            <person name="Ni X."/>
            <person name="Tian J."/>
            <person name="Zhou Y."/>
            <person name="Sheng Y."/>
            <person name="Liu T."/>
            <person name="Pan Y."/>
            <person name="Xia L."/>
            <person name="Li J."/>
            <person name="Zhao F."/>
            <person name="Cao W."/>
        </authorList>
    </citation>
    <scope>NUCLEOTIDE SEQUENCE</scope>
    <source>
        <strain evidence="3">Rsan-2018</strain>
        <tissue evidence="3">Larvae</tissue>
    </source>
</reference>
<dbReference type="Proteomes" id="UP000821837">
    <property type="component" value="Unassembled WGS sequence"/>
</dbReference>
<reference evidence="3" key="1">
    <citation type="journal article" date="2020" name="Cell">
        <title>Large-Scale Comparative Analyses of Tick Genomes Elucidate Their Genetic Diversity and Vector Capacities.</title>
        <authorList>
            <consortium name="Tick Genome and Microbiome Consortium (TIGMIC)"/>
            <person name="Jia N."/>
            <person name="Wang J."/>
            <person name="Shi W."/>
            <person name="Du L."/>
            <person name="Sun Y."/>
            <person name="Zhan W."/>
            <person name="Jiang J.F."/>
            <person name="Wang Q."/>
            <person name="Zhang B."/>
            <person name="Ji P."/>
            <person name="Bell-Sakyi L."/>
            <person name="Cui X.M."/>
            <person name="Yuan T.T."/>
            <person name="Jiang B.G."/>
            <person name="Yang W.F."/>
            <person name="Lam T.T."/>
            <person name="Chang Q.C."/>
            <person name="Ding S.J."/>
            <person name="Wang X.J."/>
            <person name="Zhu J.G."/>
            <person name="Ruan X.D."/>
            <person name="Zhao L."/>
            <person name="Wei J.T."/>
            <person name="Ye R.Z."/>
            <person name="Que T.C."/>
            <person name="Du C.H."/>
            <person name="Zhou Y.H."/>
            <person name="Cheng J.X."/>
            <person name="Dai P.F."/>
            <person name="Guo W.B."/>
            <person name="Han X.H."/>
            <person name="Huang E.J."/>
            <person name="Li L.F."/>
            <person name="Wei W."/>
            <person name="Gao Y.C."/>
            <person name="Liu J.Z."/>
            <person name="Shao H.Z."/>
            <person name="Wang X."/>
            <person name="Wang C.C."/>
            <person name="Yang T.C."/>
            <person name="Huo Q.B."/>
            <person name="Li W."/>
            <person name="Chen H.Y."/>
            <person name="Chen S.E."/>
            <person name="Zhou L.G."/>
            <person name="Ni X.B."/>
            <person name="Tian J.H."/>
            <person name="Sheng Y."/>
            <person name="Liu T."/>
            <person name="Pan Y.S."/>
            <person name="Xia L.Y."/>
            <person name="Li J."/>
            <person name="Zhao F."/>
            <person name="Cao W.C."/>
        </authorList>
    </citation>
    <scope>NUCLEOTIDE SEQUENCE</scope>
    <source>
        <strain evidence="3">Rsan-2018</strain>
    </source>
</reference>
<name>A0A9D4PKZ7_RHISA</name>
<dbReference type="InterPro" id="IPR027417">
    <property type="entry name" value="P-loop_NTPase"/>
</dbReference>
<keyword evidence="4" id="KW-1185">Reference proteome</keyword>
<feature type="region of interest" description="Disordered" evidence="1">
    <location>
        <begin position="337"/>
        <end position="381"/>
    </location>
</feature>
<evidence type="ECO:0000313" key="4">
    <source>
        <dbReference type="Proteomes" id="UP000821837"/>
    </source>
</evidence>
<feature type="compositionally biased region" description="Low complexity" evidence="1">
    <location>
        <begin position="338"/>
        <end position="364"/>
    </location>
</feature>
<dbReference type="PROSITE" id="PS51194">
    <property type="entry name" value="HELICASE_CTER"/>
    <property type="match status" value="1"/>
</dbReference>
<comment type="caution">
    <text evidence="3">The sequence shown here is derived from an EMBL/GenBank/DDBJ whole genome shotgun (WGS) entry which is preliminary data.</text>
</comment>
<dbReference type="VEuPathDB" id="VectorBase:RSAN_042126"/>
<feature type="domain" description="Helicase C-terminal" evidence="2">
    <location>
        <begin position="1"/>
        <end position="95"/>
    </location>
</feature>
<feature type="compositionally biased region" description="Polar residues" evidence="1">
    <location>
        <begin position="119"/>
        <end position="131"/>
    </location>
</feature>